<dbReference type="Pfam" id="PF01433">
    <property type="entry name" value="Peptidase_M1"/>
    <property type="match status" value="1"/>
</dbReference>
<dbReference type="NCBIfam" id="TIGR02414">
    <property type="entry name" value="pepN_proteo"/>
    <property type="match status" value="1"/>
</dbReference>
<name>A0ABS2DS52_9BURK</name>
<feature type="domain" description="Peptidase M1 alanyl aminopeptidase C-terminal" evidence="15">
    <location>
        <begin position="560"/>
        <end position="887"/>
    </location>
</feature>
<reference evidence="17 18" key="1">
    <citation type="journal article" date="2021" name="Sci. Rep.">
        <title>The distribution of antibiotic resistance genes in chicken gut microbiota commensals.</title>
        <authorList>
            <person name="Juricova H."/>
            <person name="Matiasovicova J."/>
            <person name="Kubasova T."/>
            <person name="Cejkova D."/>
            <person name="Rychlik I."/>
        </authorList>
    </citation>
    <scope>NUCLEOTIDE SEQUENCE [LARGE SCALE GENOMIC DNA]</scope>
    <source>
        <strain evidence="17 18">An829</strain>
    </source>
</reference>
<dbReference type="InterPro" id="IPR035414">
    <property type="entry name" value="Peptidase_M1_pepN_Ig-like"/>
</dbReference>
<evidence type="ECO:0000256" key="12">
    <source>
        <dbReference type="NCBIfam" id="TIGR02414"/>
    </source>
</evidence>
<accession>A0ABS2DS52</accession>
<evidence type="ECO:0000256" key="6">
    <source>
        <dbReference type="ARBA" id="ARBA00022438"/>
    </source>
</evidence>
<dbReference type="Proteomes" id="UP000715095">
    <property type="component" value="Unassembled WGS sequence"/>
</dbReference>
<evidence type="ECO:0000256" key="10">
    <source>
        <dbReference type="ARBA" id="ARBA00022833"/>
    </source>
</evidence>
<dbReference type="SUPFAM" id="SSF63737">
    <property type="entry name" value="Leukotriene A4 hydrolase N-terminal domain"/>
    <property type="match status" value="1"/>
</dbReference>
<dbReference type="InterPro" id="IPR001930">
    <property type="entry name" value="Peptidase_M1"/>
</dbReference>
<evidence type="ECO:0000256" key="9">
    <source>
        <dbReference type="ARBA" id="ARBA00022801"/>
    </source>
</evidence>
<dbReference type="InterPro" id="IPR024601">
    <property type="entry name" value="Peptidase_M1_pepN_C"/>
</dbReference>
<dbReference type="EC" id="3.4.11.2" evidence="4 12"/>
<dbReference type="InterPro" id="IPR027268">
    <property type="entry name" value="Peptidase_M4/M1_CTD_sf"/>
</dbReference>
<comment type="catalytic activity">
    <reaction evidence="1">
        <text>Release of an N-terminal amino acid, Xaa-|-Yaa- from a peptide, amide or arylamide. Xaa is preferably Ala, but may be most amino acids including Pro (slow action). When a terminal hydrophobic residue is followed by a prolyl residue, the two may be released as an intact Xaa-Pro dipeptide.</text>
        <dbReference type="EC" id="3.4.11.2"/>
    </reaction>
</comment>
<dbReference type="Gene3D" id="1.10.390.10">
    <property type="entry name" value="Neutral Protease Domain 2"/>
    <property type="match status" value="1"/>
</dbReference>
<evidence type="ECO:0000259" key="13">
    <source>
        <dbReference type="Pfam" id="PF01433"/>
    </source>
</evidence>
<dbReference type="InterPro" id="IPR038438">
    <property type="entry name" value="PepN_Ig-like_sf"/>
</dbReference>
<dbReference type="Pfam" id="PF11940">
    <property type="entry name" value="DUF3458"/>
    <property type="match status" value="1"/>
</dbReference>
<dbReference type="EMBL" id="JACJJC010000008">
    <property type="protein sequence ID" value="MBM6704124.1"/>
    <property type="molecule type" value="Genomic_DNA"/>
</dbReference>
<organism evidence="17 18">
    <name type="scientific">Sutterella massiliensis</name>
    <dbReference type="NCBI Taxonomy" id="1816689"/>
    <lineage>
        <taxon>Bacteria</taxon>
        <taxon>Pseudomonadati</taxon>
        <taxon>Pseudomonadota</taxon>
        <taxon>Betaproteobacteria</taxon>
        <taxon>Burkholderiales</taxon>
        <taxon>Sutterellaceae</taxon>
        <taxon>Sutterella</taxon>
    </lineage>
</organism>
<protein>
    <recommendedName>
        <fullName evidence="5 12">Aminopeptidase N</fullName>
        <ecNumber evidence="4 12">3.4.11.2</ecNumber>
    </recommendedName>
</protein>
<dbReference type="PRINTS" id="PR00756">
    <property type="entry name" value="ALADIPTASE"/>
</dbReference>
<evidence type="ECO:0000256" key="3">
    <source>
        <dbReference type="ARBA" id="ARBA00010136"/>
    </source>
</evidence>
<evidence type="ECO:0000259" key="15">
    <source>
        <dbReference type="Pfam" id="PF17432"/>
    </source>
</evidence>
<dbReference type="RefSeq" id="WP_205102596.1">
    <property type="nucleotide sequence ID" value="NZ_JACJJC010000008.1"/>
</dbReference>
<evidence type="ECO:0000256" key="2">
    <source>
        <dbReference type="ARBA" id="ARBA00001947"/>
    </source>
</evidence>
<evidence type="ECO:0000313" key="18">
    <source>
        <dbReference type="Proteomes" id="UP000715095"/>
    </source>
</evidence>
<keyword evidence="7" id="KW-0645">Protease</keyword>
<dbReference type="Pfam" id="PF17900">
    <property type="entry name" value="Peptidase_M1_N"/>
    <property type="match status" value="1"/>
</dbReference>
<evidence type="ECO:0000256" key="1">
    <source>
        <dbReference type="ARBA" id="ARBA00000098"/>
    </source>
</evidence>
<keyword evidence="8" id="KW-0479">Metal-binding</keyword>
<evidence type="ECO:0000256" key="4">
    <source>
        <dbReference type="ARBA" id="ARBA00012564"/>
    </source>
</evidence>
<proteinExistence type="inferred from homology"/>
<evidence type="ECO:0000256" key="8">
    <source>
        <dbReference type="ARBA" id="ARBA00022723"/>
    </source>
</evidence>
<evidence type="ECO:0000256" key="7">
    <source>
        <dbReference type="ARBA" id="ARBA00022670"/>
    </source>
</evidence>
<dbReference type="PANTHER" id="PTHR46322:SF1">
    <property type="entry name" value="PUROMYCIN-SENSITIVE AMINOPEPTIDASE"/>
    <property type="match status" value="1"/>
</dbReference>
<comment type="cofactor">
    <cofactor evidence="2">
        <name>Zn(2+)</name>
        <dbReference type="ChEBI" id="CHEBI:29105"/>
    </cofactor>
</comment>
<dbReference type="InterPro" id="IPR045357">
    <property type="entry name" value="Aminopeptidase_N-like_N"/>
</dbReference>
<dbReference type="Gene3D" id="2.60.40.1730">
    <property type="entry name" value="tricorn interacting facor f3 domain"/>
    <property type="match status" value="1"/>
</dbReference>
<dbReference type="Gene3D" id="3.30.2010.30">
    <property type="match status" value="1"/>
</dbReference>
<dbReference type="InterPro" id="IPR037144">
    <property type="entry name" value="Peptidase_M1_pepN_C_sf"/>
</dbReference>
<keyword evidence="10" id="KW-0862">Zinc</keyword>
<evidence type="ECO:0000256" key="5">
    <source>
        <dbReference type="ARBA" id="ARBA00015611"/>
    </source>
</evidence>
<evidence type="ECO:0000313" key="17">
    <source>
        <dbReference type="EMBL" id="MBM6704124.1"/>
    </source>
</evidence>
<dbReference type="GO" id="GO:0004177">
    <property type="term" value="F:aminopeptidase activity"/>
    <property type="evidence" value="ECO:0007669"/>
    <property type="project" value="UniProtKB-KW"/>
</dbReference>
<comment type="caution">
    <text evidence="17">The sequence shown here is derived from an EMBL/GenBank/DDBJ whole genome shotgun (WGS) entry which is preliminary data.</text>
</comment>
<feature type="domain" description="Peptidase M1 membrane alanine aminopeptidase" evidence="13">
    <location>
        <begin position="228"/>
        <end position="445"/>
    </location>
</feature>
<comment type="similarity">
    <text evidence="3">Belongs to the peptidase M1 family.</text>
</comment>
<dbReference type="Gene3D" id="2.60.40.1840">
    <property type="match status" value="1"/>
</dbReference>
<dbReference type="Gene3D" id="1.25.50.10">
    <property type="entry name" value="Peptidase M1, alanyl aminopeptidase, C-terminal domain"/>
    <property type="match status" value="1"/>
</dbReference>
<dbReference type="Pfam" id="PF17432">
    <property type="entry name" value="DUF3458_C"/>
    <property type="match status" value="1"/>
</dbReference>
<dbReference type="SUPFAM" id="SSF55486">
    <property type="entry name" value="Metalloproteases ('zincins'), catalytic domain"/>
    <property type="match status" value="1"/>
</dbReference>
<gene>
    <name evidence="17" type="primary">pepN</name>
    <name evidence="17" type="ORF">H6A60_06450</name>
</gene>
<evidence type="ECO:0000259" key="14">
    <source>
        <dbReference type="Pfam" id="PF11940"/>
    </source>
</evidence>
<sequence length="890" mass="99641">MVQTIRREDYRAPAHLIDEVRLEFDLDAESTAVVNTMHVRPNPAANGQDASLFLDGEDLTLVSVALDGKPLDESRYTLSQEGLLIRDIREPATVTIVNRFSPAANTALSGIYVSGQTLISQCEAQGFRRITFYMDRPDVLAKFTTVIRASKETFPVLLSNGNAGEAKDLEDGRHEVTFVDPFPKPSYLFALVAGQLVCREEKFRLKDGRLANLSVWVEPQDLDKTEHTLESLKKAIRWDEERWGLELDLDDFKIVATKDFNFGAMENKGLNIFNSKCALANPNVATDEDYFHIESVVGHEYFHNWTGDRITLRDWFQLTLKEGLTVFRDQEFSADMLGEPSARAVQRIKDVISLRAAQFPEDASPMAHPIRPDSYQEINNFYTMTVYEKGAEVIRMLQTLLGRDTFRKGFDEYIAKNDGSAVTCEAFLEAMTSVSKRDLRQFKRWFSQAGTPRVKVRSNWNEEEKKLTLSVSQTTPSTPGQPVKQPFLMPFPVALLNGDGIEMPVKLEGESGAGVAGTRMLELTENSQEFVFVDLAEKPILSLNRGFAAPIILDAGLTREERLFLAARDGDPFNRWDAMNGLLIEAVRDETRARLLHEPHDIDPRLLETVGAILKDESLSPAFKAVALAMPTEKIVSETLPVIDPHAVHAAWVAVRNAIAKRNLSAFMEAAEKNVTPGEYDPSAEPAGKRALKNLALGYAIAAGNARATILVKDQFTTATNLTDKLAALRLMVNSQTPAKEDMEVDALKAWAGEPLLLNKWLQIQSTASSFAGESLVLERVRELVRCDFFSIRNPNNVYSLLMPFFTANPAEFHLPDGSGYAFWAEMVLELNRINPQVASRVARALENWRRYVSPLASRMHDALESVYARREELSPNVLEIIEKSLNNPV</sequence>
<dbReference type="InterPro" id="IPR012779">
    <property type="entry name" value="Peptidase_M1_pepN"/>
</dbReference>
<evidence type="ECO:0000259" key="16">
    <source>
        <dbReference type="Pfam" id="PF17900"/>
    </source>
</evidence>
<keyword evidence="18" id="KW-1185">Reference proteome</keyword>
<dbReference type="InterPro" id="IPR014782">
    <property type="entry name" value="Peptidase_M1_dom"/>
</dbReference>
<dbReference type="InterPro" id="IPR042097">
    <property type="entry name" value="Aminopeptidase_N-like_N_sf"/>
</dbReference>
<evidence type="ECO:0000256" key="11">
    <source>
        <dbReference type="ARBA" id="ARBA00023049"/>
    </source>
</evidence>
<keyword evidence="9 17" id="KW-0378">Hydrolase</keyword>
<dbReference type="CDD" id="cd09600">
    <property type="entry name" value="M1_APN"/>
    <property type="match status" value="1"/>
</dbReference>
<keyword evidence="11" id="KW-0482">Metalloprotease</keyword>
<feature type="domain" description="Aminopeptidase N-like N-terminal" evidence="16">
    <location>
        <begin position="36"/>
        <end position="188"/>
    </location>
</feature>
<keyword evidence="6 17" id="KW-0031">Aminopeptidase</keyword>
<dbReference type="PANTHER" id="PTHR46322">
    <property type="entry name" value="PUROMYCIN-SENSITIVE AMINOPEPTIDASE"/>
    <property type="match status" value="1"/>
</dbReference>
<feature type="domain" description="Peptidase M1 alanyl aminopeptidase Ig-like fold" evidence="14">
    <location>
        <begin position="450"/>
        <end position="554"/>
    </location>
</feature>